<feature type="chain" id="PRO_5039263741" evidence="2">
    <location>
        <begin position="20"/>
        <end position="125"/>
    </location>
</feature>
<dbReference type="PROSITE" id="PS51257">
    <property type="entry name" value="PROKAR_LIPOPROTEIN"/>
    <property type="match status" value="1"/>
</dbReference>
<feature type="signal peptide" evidence="2">
    <location>
        <begin position="1"/>
        <end position="19"/>
    </location>
</feature>
<organism evidence="3 4">
    <name type="scientific">Candidatus Enterocloster excrementigallinarum</name>
    <dbReference type="NCBI Taxonomy" id="2838558"/>
    <lineage>
        <taxon>Bacteria</taxon>
        <taxon>Bacillati</taxon>
        <taxon>Bacillota</taxon>
        <taxon>Clostridia</taxon>
        <taxon>Lachnospirales</taxon>
        <taxon>Lachnospiraceae</taxon>
        <taxon>Enterocloster</taxon>
    </lineage>
</organism>
<evidence type="ECO:0000256" key="2">
    <source>
        <dbReference type="SAM" id="SignalP"/>
    </source>
</evidence>
<comment type="caution">
    <text evidence="3">The sequence shown here is derived from an EMBL/GenBank/DDBJ whole genome shotgun (WGS) entry which is preliminary data.</text>
</comment>
<protein>
    <submittedName>
        <fullName evidence="3">Uncharacterized protein</fullName>
    </submittedName>
</protein>
<feature type="region of interest" description="Disordered" evidence="1">
    <location>
        <begin position="27"/>
        <end position="125"/>
    </location>
</feature>
<name>A0A9D2PSL4_9FIRM</name>
<dbReference type="Proteomes" id="UP000823863">
    <property type="component" value="Unassembled WGS sequence"/>
</dbReference>
<evidence type="ECO:0000256" key="1">
    <source>
        <dbReference type="SAM" id="MobiDB-lite"/>
    </source>
</evidence>
<evidence type="ECO:0000313" key="3">
    <source>
        <dbReference type="EMBL" id="HJC66359.1"/>
    </source>
</evidence>
<dbReference type="EMBL" id="DWWB01000031">
    <property type="protein sequence ID" value="HJC66359.1"/>
    <property type="molecule type" value="Genomic_DNA"/>
</dbReference>
<reference evidence="3" key="1">
    <citation type="journal article" date="2021" name="PeerJ">
        <title>Extensive microbial diversity within the chicken gut microbiome revealed by metagenomics and culture.</title>
        <authorList>
            <person name="Gilroy R."/>
            <person name="Ravi A."/>
            <person name="Getino M."/>
            <person name="Pursley I."/>
            <person name="Horton D.L."/>
            <person name="Alikhan N.F."/>
            <person name="Baker D."/>
            <person name="Gharbi K."/>
            <person name="Hall N."/>
            <person name="Watson M."/>
            <person name="Adriaenssens E.M."/>
            <person name="Foster-Nyarko E."/>
            <person name="Jarju S."/>
            <person name="Secka A."/>
            <person name="Antonio M."/>
            <person name="Oren A."/>
            <person name="Chaudhuri R.R."/>
            <person name="La Ragione R."/>
            <person name="Hildebrand F."/>
            <person name="Pallen M.J."/>
        </authorList>
    </citation>
    <scope>NUCLEOTIDE SEQUENCE</scope>
    <source>
        <strain evidence="3">CHK198-12963</strain>
    </source>
</reference>
<dbReference type="AlphaFoldDB" id="A0A9D2PSL4"/>
<accession>A0A9D2PSL4</accession>
<feature type="compositionally biased region" description="Low complexity" evidence="1">
    <location>
        <begin position="27"/>
        <end position="40"/>
    </location>
</feature>
<proteinExistence type="predicted"/>
<gene>
    <name evidence="3" type="ORF">H9931_06500</name>
</gene>
<keyword evidence="2" id="KW-0732">Signal</keyword>
<sequence length="125" mass="12236">MKKRGLAMLLALSMGVGMLSGCSIGSSGAGAGRTTAAAQSVSGGQSESQAPAEDGTEAENGAGTEDGAGAESQTAQTPEGAAYAAGGYEGNQEELAEMLQHFGDHVLSTGKRTDRDCAGPGADSP</sequence>
<reference evidence="3" key="2">
    <citation type="submission" date="2021-04" db="EMBL/GenBank/DDBJ databases">
        <authorList>
            <person name="Gilroy R."/>
        </authorList>
    </citation>
    <scope>NUCLEOTIDE SEQUENCE</scope>
    <source>
        <strain evidence="3">CHK198-12963</strain>
    </source>
</reference>
<evidence type="ECO:0000313" key="4">
    <source>
        <dbReference type="Proteomes" id="UP000823863"/>
    </source>
</evidence>